<proteinExistence type="predicted"/>
<organism evidence="1">
    <name type="scientific">Anopheles darlingi</name>
    <name type="common">Mosquito</name>
    <dbReference type="NCBI Taxonomy" id="43151"/>
    <lineage>
        <taxon>Eukaryota</taxon>
        <taxon>Metazoa</taxon>
        <taxon>Ecdysozoa</taxon>
        <taxon>Arthropoda</taxon>
        <taxon>Hexapoda</taxon>
        <taxon>Insecta</taxon>
        <taxon>Pterygota</taxon>
        <taxon>Neoptera</taxon>
        <taxon>Endopterygota</taxon>
        <taxon>Diptera</taxon>
        <taxon>Nematocera</taxon>
        <taxon>Culicoidea</taxon>
        <taxon>Culicidae</taxon>
        <taxon>Anophelinae</taxon>
        <taxon>Anopheles</taxon>
    </lineage>
</organism>
<dbReference type="AlphaFoldDB" id="A0A2M4DPA2"/>
<protein>
    <submittedName>
        <fullName evidence="1">Putative secreted protein</fullName>
    </submittedName>
</protein>
<accession>A0A2M4DPA2</accession>
<reference evidence="1" key="1">
    <citation type="submission" date="2018-01" db="EMBL/GenBank/DDBJ databases">
        <title>An insight into the sialome of Amazonian anophelines.</title>
        <authorList>
            <person name="Ribeiro J.M."/>
            <person name="Scarpassa V."/>
            <person name="Calvo E."/>
        </authorList>
    </citation>
    <scope>NUCLEOTIDE SEQUENCE</scope>
</reference>
<dbReference type="EMBL" id="GGFL01014750">
    <property type="protein sequence ID" value="MBW78928.1"/>
    <property type="molecule type" value="Transcribed_RNA"/>
</dbReference>
<sequence>MSASAFSSGFADCCCCGALVGGTAAGCVGATRIGSSSSVGCKAGCSFDSTARDSGSILTFVEELLTDGGDSSVAFMPVMMESSSGMALPNGGAAAAAAPATPVVPPFLFAVVIPFEPTDAGL</sequence>
<evidence type="ECO:0000313" key="1">
    <source>
        <dbReference type="EMBL" id="MBW78928.1"/>
    </source>
</evidence>
<name>A0A2M4DPA2_ANODA</name>